<comment type="caution">
    <text evidence="6">The sequence shown here is derived from an EMBL/GenBank/DDBJ whole genome shotgun (WGS) entry which is preliminary data.</text>
</comment>
<dbReference type="AlphaFoldDB" id="X1BN53"/>
<organism evidence="6">
    <name type="scientific">marine sediment metagenome</name>
    <dbReference type="NCBI Taxonomy" id="412755"/>
    <lineage>
        <taxon>unclassified sequences</taxon>
        <taxon>metagenomes</taxon>
        <taxon>ecological metagenomes</taxon>
    </lineage>
</organism>
<evidence type="ECO:0000256" key="5">
    <source>
        <dbReference type="SAM" id="Phobius"/>
    </source>
</evidence>
<keyword evidence="3 5" id="KW-1133">Transmembrane helix</keyword>
<accession>X1BN53</accession>
<evidence type="ECO:0000256" key="3">
    <source>
        <dbReference type="ARBA" id="ARBA00022989"/>
    </source>
</evidence>
<evidence type="ECO:0000256" key="1">
    <source>
        <dbReference type="ARBA" id="ARBA00004141"/>
    </source>
</evidence>
<keyword evidence="4 5" id="KW-0472">Membrane</keyword>
<feature type="non-terminal residue" evidence="6">
    <location>
        <position position="1"/>
    </location>
</feature>
<evidence type="ECO:0000256" key="4">
    <source>
        <dbReference type="ARBA" id="ARBA00023136"/>
    </source>
</evidence>
<feature type="transmembrane region" description="Helical" evidence="5">
    <location>
        <begin position="204"/>
        <end position="221"/>
    </location>
</feature>
<dbReference type="GO" id="GO:0016020">
    <property type="term" value="C:membrane"/>
    <property type="evidence" value="ECO:0007669"/>
    <property type="project" value="UniProtKB-SubCell"/>
</dbReference>
<dbReference type="Pfam" id="PF01040">
    <property type="entry name" value="UbiA"/>
    <property type="match status" value="1"/>
</dbReference>
<comment type="subcellular location">
    <subcellularLocation>
        <location evidence="1">Membrane</location>
        <topology evidence="1">Multi-pass membrane protein</topology>
    </subcellularLocation>
</comment>
<dbReference type="GO" id="GO:0016765">
    <property type="term" value="F:transferase activity, transferring alkyl or aryl (other than methyl) groups"/>
    <property type="evidence" value="ECO:0007669"/>
    <property type="project" value="InterPro"/>
</dbReference>
<sequence length="231" mass="26419">ATLGFLLSFLLGFYNVLLVFPVAVLVFTYAKFTKSQGIIGNINRGTVIVAAYFFGVFSTGQPIELIPLYIWLLSVLFFVHDTNSNLVGAIRDMWGDKKGGYQTIPVKYGIKKSMYISLVLSIIYMSLIVILINHFNFLQYPYRFYVLFFFALIVLCCMYLLIFTSKKEIDRHKALVAHEFFIAERITLASAFIAGMIYSLPLSILIFIVAISVSLIAQRSLRKRYEFMEKT</sequence>
<feature type="transmembrane region" description="Helical" evidence="5">
    <location>
        <begin position="115"/>
        <end position="136"/>
    </location>
</feature>
<name>X1BN53_9ZZZZ</name>
<evidence type="ECO:0000256" key="2">
    <source>
        <dbReference type="ARBA" id="ARBA00022692"/>
    </source>
</evidence>
<reference evidence="6" key="1">
    <citation type="journal article" date="2014" name="Front. Microbiol.">
        <title>High frequency of phylogenetically diverse reductive dehalogenase-homologous genes in deep subseafloor sedimentary metagenomes.</title>
        <authorList>
            <person name="Kawai M."/>
            <person name="Futagami T."/>
            <person name="Toyoda A."/>
            <person name="Takaki Y."/>
            <person name="Nishi S."/>
            <person name="Hori S."/>
            <person name="Arai W."/>
            <person name="Tsubouchi T."/>
            <person name="Morono Y."/>
            <person name="Uchiyama I."/>
            <person name="Ito T."/>
            <person name="Fujiyama A."/>
            <person name="Inagaki F."/>
            <person name="Takami H."/>
        </authorList>
    </citation>
    <scope>NUCLEOTIDE SEQUENCE</scope>
    <source>
        <strain evidence="6">Expedition CK06-06</strain>
    </source>
</reference>
<gene>
    <name evidence="6" type="ORF">S01H4_24050</name>
</gene>
<protein>
    <submittedName>
        <fullName evidence="6">Uncharacterized protein</fullName>
    </submittedName>
</protein>
<dbReference type="InterPro" id="IPR000537">
    <property type="entry name" value="UbiA_prenyltransferase"/>
</dbReference>
<dbReference type="Gene3D" id="1.20.120.1780">
    <property type="entry name" value="UbiA prenyltransferase"/>
    <property type="match status" value="1"/>
</dbReference>
<dbReference type="EMBL" id="BART01011249">
    <property type="protein sequence ID" value="GAG82617.1"/>
    <property type="molecule type" value="Genomic_DNA"/>
</dbReference>
<feature type="transmembrane region" description="Helical" evidence="5">
    <location>
        <begin position="42"/>
        <end position="63"/>
    </location>
</feature>
<evidence type="ECO:0000313" key="6">
    <source>
        <dbReference type="EMBL" id="GAG82617.1"/>
    </source>
</evidence>
<feature type="transmembrane region" description="Helical" evidence="5">
    <location>
        <begin position="142"/>
        <end position="163"/>
    </location>
</feature>
<keyword evidence="2 5" id="KW-0812">Transmembrane</keyword>
<proteinExistence type="predicted"/>
<feature type="transmembrane region" description="Helical" evidence="5">
    <location>
        <begin position="6"/>
        <end position="30"/>
    </location>
</feature>